<accession>U4V7J3</accession>
<reference evidence="1 2" key="1">
    <citation type="journal article" date="2014" name="FEMS Microbiol. Lett.">
        <title>Genome sequencing analysis reveals virulence-related gene content of Ochrobactrum intermedium strain 229E, a urease-positive strain isolated from the human gastric niche.</title>
        <authorList>
            <person name="Kulkarni G.J."/>
            <person name="Shetty S."/>
            <person name="Dharne M.S."/>
            <person name="Shouche Y.S."/>
        </authorList>
    </citation>
    <scope>NUCLEOTIDE SEQUENCE [LARGE SCALE GENOMIC DNA]</scope>
    <source>
        <strain evidence="1 2">229E</strain>
    </source>
</reference>
<gene>
    <name evidence="1" type="ORF">Q644_25580</name>
</gene>
<sequence length="56" mass="6123">MLRGTLAPPQPANSSALFGSQHTIRILLKVVQEFGFQRVLPISGKFHATSRNPPLP</sequence>
<organism evidence="1 2">
    <name type="scientific">Brucella intermedia 229E</name>
    <dbReference type="NCBI Taxonomy" id="1337887"/>
    <lineage>
        <taxon>Bacteria</taxon>
        <taxon>Pseudomonadati</taxon>
        <taxon>Pseudomonadota</taxon>
        <taxon>Alphaproteobacteria</taxon>
        <taxon>Hyphomicrobiales</taxon>
        <taxon>Brucellaceae</taxon>
        <taxon>Brucella/Ochrobactrum group</taxon>
        <taxon>Brucella</taxon>
    </lineage>
</organism>
<comment type="caution">
    <text evidence="1">The sequence shown here is derived from an EMBL/GenBank/DDBJ whole genome shotgun (WGS) entry which is preliminary data.</text>
</comment>
<dbReference type="EMBL" id="ASXJ01000266">
    <property type="protein sequence ID" value="ERM00654.1"/>
    <property type="molecule type" value="Genomic_DNA"/>
</dbReference>
<protein>
    <submittedName>
        <fullName evidence="1">Uncharacterized protein</fullName>
    </submittedName>
</protein>
<proteinExistence type="predicted"/>
<evidence type="ECO:0000313" key="1">
    <source>
        <dbReference type="EMBL" id="ERM00654.1"/>
    </source>
</evidence>
<dbReference type="PATRIC" id="fig|1337887.3.peg.4081"/>
<dbReference type="AlphaFoldDB" id="U4V7J3"/>
<name>U4V7J3_9HYPH</name>
<evidence type="ECO:0000313" key="2">
    <source>
        <dbReference type="Proteomes" id="UP000016842"/>
    </source>
</evidence>
<dbReference type="Proteomes" id="UP000016842">
    <property type="component" value="Unassembled WGS sequence"/>
</dbReference>